<keyword evidence="1" id="KW-0175">Coiled coil</keyword>
<sequence length="265" mass="29416">MATLLSVVSKFKGRKRGLVDITSPISNDGDVSEDSVMSAVAQLSSDESTPTYIKTILAFLLDSRDKMENLMAENLQLHEEIRRLREENTGLRQKLAANPGDPVLSSLRRSEAIPSRVYSGSDSVVNDHAVQTDSSLTLDQCEKKEMSRSVIVSGVPEITNCPLSVKVGHDYDCMRRLFDFLGIECNPLAVYRMGGARPSKPRILKVVLPSSKFKNLVLADAYRIRSSPFKGTYIRPSLPPNERKRYRGLNFNPSTAKPNSLVTLN</sequence>
<dbReference type="Proteomes" id="UP000271162">
    <property type="component" value="Unassembled WGS sequence"/>
</dbReference>
<reference evidence="3 4" key="2">
    <citation type="submission" date="2018-11" db="EMBL/GenBank/DDBJ databases">
        <authorList>
            <consortium name="Pathogen Informatics"/>
        </authorList>
    </citation>
    <scope>NUCLEOTIDE SEQUENCE [LARGE SCALE GENOMIC DNA]</scope>
</reference>
<name>A0A0N4YSR9_NIPBR</name>
<evidence type="ECO:0000256" key="2">
    <source>
        <dbReference type="SAM" id="MobiDB-lite"/>
    </source>
</evidence>
<dbReference type="AlphaFoldDB" id="A0A0N4YSR9"/>
<gene>
    <name evidence="3" type="ORF">NBR_LOCUS20292</name>
</gene>
<evidence type="ECO:0000313" key="3">
    <source>
        <dbReference type="EMBL" id="VDL84029.1"/>
    </source>
</evidence>
<feature type="compositionally biased region" description="Polar residues" evidence="2">
    <location>
        <begin position="251"/>
        <end position="265"/>
    </location>
</feature>
<keyword evidence="4" id="KW-1185">Reference proteome</keyword>
<organism evidence="5">
    <name type="scientific">Nippostrongylus brasiliensis</name>
    <name type="common">Rat hookworm</name>
    <dbReference type="NCBI Taxonomy" id="27835"/>
    <lineage>
        <taxon>Eukaryota</taxon>
        <taxon>Metazoa</taxon>
        <taxon>Ecdysozoa</taxon>
        <taxon>Nematoda</taxon>
        <taxon>Chromadorea</taxon>
        <taxon>Rhabditida</taxon>
        <taxon>Rhabditina</taxon>
        <taxon>Rhabditomorpha</taxon>
        <taxon>Strongyloidea</taxon>
        <taxon>Heligmosomidae</taxon>
        <taxon>Nippostrongylus</taxon>
    </lineage>
</organism>
<dbReference type="OMA" id="VNDHAVQ"/>
<accession>A0A0N4YSR9</accession>
<evidence type="ECO:0000313" key="4">
    <source>
        <dbReference type="Proteomes" id="UP000271162"/>
    </source>
</evidence>
<dbReference type="EMBL" id="UYSL01024997">
    <property type="protein sequence ID" value="VDL84029.1"/>
    <property type="molecule type" value="Genomic_DNA"/>
</dbReference>
<evidence type="ECO:0000256" key="1">
    <source>
        <dbReference type="SAM" id="Coils"/>
    </source>
</evidence>
<reference evidence="5" key="1">
    <citation type="submission" date="2017-02" db="UniProtKB">
        <authorList>
            <consortium name="WormBaseParasite"/>
        </authorList>
    </citation>
    <scope>IDENTIFICATION</scope>
</reference>
<proteinExistence type="predicted"/>
<feature type="coiled-coil region" evidence="1">
    <location>
        <begin position="60"/>
        <end position="94"/>
    </location>
</feature>
<evidence type="ECO:0000313" key="5">
    <source>
        <dbReference type="WBParaSite" id="NBR_0002029101-mRNA-1"/>
    </source>
</evidence>
<feature type="region of interest" description="Disordered" evidence="2">
    <location>
        <begin position="238"/>
        <end position="265"/>
    </location>
</feature>
<protein>
    <submittedName>
        <fullName evidence="5">BEN domain-containing protein</fullName>
    </submittedName>
</protein>
<dbReference type="WBParaSite" id="NBR_0002029101-mRNA-1">
    <property type="protein sequence ID" value="NBR_0002029101-mRNA-1"/>
    <property type="gene ID" value="NBR_0002029101"/>
</dbReference>